<name>A0ABV7H434_9BURK</name>
<evidence type="ECO:0000313" key="3">
    <source>
        <dbReference type="EMBL" id="MFC3146082.1"/>
    </source>
</evidence>
<reference evidence="4" key="1">
    <citation type="journal article" date="2019" name="Int. J. Syst. Evol. Microbiol.">
        <title>The Global Catalogue of Microorganisms (GCM) 10K type strain sequencing project: providing services to taxonomists for standard genome sequencing and annotation.</title>
        <authorList>
            <consortium name="The Broad Institute Genomics Platform"/>
            <consortium name="The Broad Institute Genome Sequencing Center for Infectious Disease"/>
            <person name="Wu L."/>
            <person name="Ma J."/>
        </authorList>
    </citation>
    <scope>NUCLEOTIDE SEQUENCE [LARGE SCALE GENOMIC DNA]</scope>
    <source>
        <strain evidence="4">KCTC 52168</strain>
    </source>
</reference>
<dbReference type="CDD" id="cd02440">
    <property type="entry name" value="AdoMet_MTases"/>
    <property type="match status" value="1"/>
</dbReference>
<evidence type="ECO:0000313" key="4">
    <source>
        <dbReference type="Proteomes" id="UP001595556"/>
    </source>
</evidence>
<dbReference type="EMBL" id="JBHRTI010000001">
    <property type="protein sequence ID" value="MFC3146082.1"/>
    <property type="molecule type" value="Genomic_DNA"/>
</dbReference>
<comment type="caution">
    <text evidence="3">The sequence shown here is derived from an EMBL/GenBank/DDBJ whole genome shotgun (WGS) entry which is preliminary data.</text>
</comment>
<keyword evidence="4" id="KW-1185">Reference proteome</keyword>
<keyword evidence="3" id="KW-0808">Transferase</keyword>
<dbReference type="Gene3D" id="3.40.50.150">
    <property type="entry name" value="Vaccinia Virus protein VP39"/>
    <property type="match status" value="1"/>
</dbReference>
<dbReference type="GO" id="GO:0008168">
    <property type="term" value="F:methyltransferase activity"/>
    <property type="evidence" value="ECO:0007669"/>
    <property type="project" value="UniProtKB-KW"/>
</dbReference>
<sequence length="287" mass="32072">MSSSAPDPDSGKRPQAGPRSACSGLMQPLSEWAQCPAGQYVLGWEQRIVDEMVDDVFGFHALQLGWPELAGLRANRMPHRWLAGAGADFGLAADLLIEPEDLPFPAQTLDLVVLAHVLEFAADPHQVLREVERVLVPEGRVVVLGFNPLSLWGARQRLMRPLGPYLPREGQFISPPRLKDWFKLLGMDAQRSRFGCYVPWVRSERWLERWAWMDRMGPRWWPFTGSVYAMSAVKHVRGMRLIGAAWKKPARAAIAPVPAASNSPVSFEVLGVHQTAREAPTFRHGEG</sequence>
<gene>
    <name evidence="3" type="ORF">ACFOEN_00340</name>
</gene>
<protein>
    <submittedName>
        <fullName evidence="3">Class I SAM-dependent methyltransferase</fullName>
        <ecNumber evidence="3">2.1.1.-</ecNumber>
    </submittedName>
</protein>
<dbReference type="InterPro" id="IPR029063">
    <property type="entry name" value="SAM-dependent_MTases_sf"/>
</dbReference>
<keyword evidence="3" id="KW-0489">Methyltransferase</keyword>
<accession>A0ABV7H434</accession>
<dbReference type="EC" id="2.1.1.-" evidence="3"/>
<evidence type="ECO:0000259" key="2">
    <source>
        <dbReference type="Pfam" id="PF08241"/>
    </source>
</evidence>
<dbReference type="SUPFAM" id="SSF53335">
    <property type="entry name" value="S-adenosyl-L-methionine-dependent methyltransferases"/>
    <property type="match status" value="1"/>
</dbReference>
<dbReference type="RefSeq" id="WP_377300371.1">
    <property type="nucleotide sequence ID" value="NZ_CP180191.1"/>
</dbReference>
<dbReference type="GO" id="GO:0032259">
    <property type="term" value="P:methylation"/>
    <property type="evidence" value="ECO:0007669"/>
    <property type="project" value="UniProtKB-KW"/>
</dbReference>
<evidence type="ECO:0000256" key="1">
    <source>
        <dbReference type="SAM" id="MobiDB-lite"/>
    </source>
</evidence>
<dbReference type="InterPro" id="IPR013216">
    <property type="entry name" value="Methyltransf_11"/>
</dbReference>
<feature type="region of interest" description="Disordered" evidence="1">
    <location>
        <begin position="1"/>
        <end position="20"/>
    </location>
</feature>
<dbReference type="Pfam" id="PF08241">
    <property type="entry name" value="Methyltransf_11"/>
    <property type="match status" value="1"/>
</dbReference>
<feature type="domain" description="Methyltransferase type 11" evidence="2">
    <location>
        <begin position="99"/>
        <end position="143"/>
    </location>
</feature>
<organism evidence="3 4">
    <name type="scientific">Piscinibacterium candidicorallinum</name>
    <dbReference type="NCBI Taxonomy" id="1793872"/>
    <lineage>
        <taxon>Bacteria</taxon>
        <taxon>Pseudomonadati</taxon>
        <taxon>Pseudomonadota</taxon>
        <taxon>Betaproteobacteria</taxon>
        <taxon>Burkholderiales</taxon>
        <taxon>Piscinibacterium</taxon>
    </lineage>
</organism>
<proteinExistence type="predicted"/>
<dbReference type="Proteomes" id="UP001595556">
    <property type="component" value="Unassembled WGS sequence"/>
</dbReference>